<sequence>MKKIGNLLKWLLAGIVFLGLGAAAYVFESDGGYGFSLNRYRLTSSCLILGVFCVAAAVILPFIKEPFVPGYLFVEDIFRMKPEGCVVVGYVKGRLRVNEPVTIRNRYGTVIRTTIDGIEVFKKKKPAAVDTPAALYFRTVEPEMIYIDDIIQNIKRAEEEG</sequence>
<dbReference type="SUPFAM" id="SSF50447">
    <property type="entry name" value="Translation proteins"/>
    <property type="match status" value="1"/>
</dbReference>
<keyword evidence="1" id="KW-1133">Transmembrane helix</keyword>
<keyword evidence="1" id="KW-0812">Transmembrane</keyword>
<evidence type="ECO:0000256" key="1">
    <source>
        <dbReference type="SAM" id="Phobius"/>
    </source>
</evidence>
<reference evidence="2" key="2">
    <citation type="submission" date="2021-04" db="EMBL/GenBank/DDBJ databases">
        <authorList>
            <person name="Gilroy R."/>
        </authorList>
    </citation>
    <scope>NUCLEOTIDE SEQUENCE</scope>
    <source>
        <strain evidence="2">CHK185-5351</strain>
    </source>
</reference>
<gene>
    <name evidence="2" type="ORF">H9705_10375</name>
</gene>
<proteinExistence type="predicted"/>
<comment type="caution">
    <text evidence="2">The sequence shown here is derived from an EMBL/GenBank/DDBJ whole genome shotgun (WGS) entry which is preliminary data.</text>
</comment>
<evidence type="ECO:0000313" key="2">
    <source>
        <dbReference type="EMBL" id="HJC16201.1"/>
    </source>
</evidence>
<feature type="transmembrane region" description="Helical" evidence="1">
    <location>
        <begin position="7"/>
        <end position="27"/>
    </location>
</feature>
<dbReference type="Gene3D" id="2.40.30.10">
    <property type="entry name" value="Translation factors"/>
    <property type="match status" value="1"/>
</dbReference>
<feature type="transmembrane region" description="Helical" evidence="1">
    <location>
        <begin position="42"/>
        <end position="63"/>
    </location>
</feature>
<reference evidence="2" key="1">
    <citation type="journal article" date="2021" name="PeerJ">
        <title>Extensive microbial diversity within the chicken gut microbiome revealed by metagenomics and culture.</title>
        <authorList>
            <person name="Gilroy R."/>
            <person name="Ravi A."/>
            <person name="Getino M."/>
            <person name="Pursley I."/>
            <person name="Horton D.L."/>
            <person name="Alikhan N.F."/>
            <person name="Baker D."/>
            <person name="Gharbi K."/>
            <person name="Hall N."/>
            <person name="Watson M."/>
            <person name="Adriaenssens E.M."/>
            <person name="Foster-Nyarko E."/>
            <person name="Jarju S."/>
            <person name="Secka A."/>
            <person name="Antonio M."/>
            <person name="Oren A."/>
            <person name="Chaudhuri R.R."/>
            <person name="La Ragione R."/>
            <person name="Hildebrand F."/>
            <person name="Pallen M.J."/>
        </authorList>
    </citation>
    <scope>NUCLEOTIDE SEQUENCE</scope>
    <source>
        <strain evidence="2">CHK185-5351</strain>
    </source>
</reference>
<dbReference type="InterPro" id="IPR009000">
    <property type="entry name" value="Transl_B-barrel_sf"/>
</dbReference>
<dbReference type="EMBL" id="DWWU01000042">
    <property type="protein sequence ID" value="HJC16201.1"/>
    <property type="molecule type" value="Genomic_DNA"/>
</dbReference>
<keyword evidence="1" id="KW-0472">Membrane</keyword>
<name>A0A9D2NDV3_9FIRM</name>
<organism evidence="2 3">
    <name type="scientific">Candidatus Fusicatenibacter intestinigallinarum</name>
    <dbReference type="NCBI Taxonomy" id="2838598"/>
    <lineage>
        <taxon>Bacteria</taxon>
        <taxon>Bacillati</taxon>
        <taxon>Bacillota</taxon>
        <taxon>Clostridia</taxon>
        <taxon>Lachnospirales</taxon>
        <taxon>Lachnospiraceae</taxon>
        <taxon>Fusicatenibacter</taxon>
    </lineage>
</organism>
<protein>
    <submittedName>
        <fullName evidence="2">Uncharacterized protein</fullName>
    </submittedName>
</protein>
<accession>A0A9D2NDV3</accession>
<dbReference type="Proteomes" id="UP000823849">
    <property type="component" value="Unassembled WGS sequence"/>
</dbReference>
<evidence type="ECO:0000313" key="3">
    <source>
        <dbReference type="Proteomes" id="UP000823849"/>
    </source>
</evidence>
<dbReference type="AlphaFoldDB" id="A0A9D2NDV3"/>